<feature type="domain" description="tRNAHis guanylyltransferase catalytic" evidence="11">
    <location>
        <begin position="9"/>
        <end position="130"/>
    </location>
</feature>
<dbReference type="GO" id="GO:0008193">
    <property type="term" value="F:tRNA guanylyltransferase activity"/>
    <property type="evidence" value="ECO:0007669"/>
    <property type="project" value="UniProtKB-EC"/>
</dbReference>
<evidence type="ECO:0000259" key="12">
    <source>
        <dbReference type="Pfam" id="PF14413"/>
    </source>
</evidence>
<reference evidence="13 14" key="1">
    <citation type="submission" date="2018-06" db="EMBL/GenBank/DDBJ databases">
        <title>Genomic Encyclopedia of Archaeal and Bacterial Type Strains, Phase II (KMG-II): from individual species to whole genera.</title>
        <authorList>
            <person name="Goeker M."/>
        </authorList>
    </citation>
    <scope>NUCLEOTIDE SEQUENCE [LARGE SCALE GENOMIC DNA]</scope>
    <source>
        <strain evidence="13 14">DSM 23857</strain>
    </source>
</reference>
<evidence type="ECO:0000313" key="13">
    <source>
        <dbReference type="EMBL" id="RAJ02311.1"/>
    </source>
</evidence>
<evidence type="ECO:0000256" key="6">
    <source>
        <dbReference type="ARBA" id="ARBA00022695"/>
    </source>
</evidence>
<evidence type="ECO:0000256" key="4">
    <source>
        <dbReference type="ARBA" id="ARBA00022679"/>
    </source>
</evidence>
<keyword evidence="4 13" id="KW-0808">Transferase</keyword>
<evidence type="ECO:0000256" key="9">
    <source>
        <dbReference type="ARBA" id="ARBA00022842"/>
    </source>
</evidence>
<dbReference type="Pfam" id="PF14413">
    <property type="entry name" value="Thg1C"/>
    <property type="match status" value="1"/>
</dbReference>
<keyword evidence="8" id="KW-0547">Nucleotide-binding</keyword>
<evidence type="ECO:0000256" key="10">
    <source>
        <dbReference type="ARBA" id="ARBA00023134"/>
    </source>
</evidence>
<gene>
    <name evidence="13" type="ORF">LX64_03320</name>
</gene>
<organism evidence="13 14">
    <name type="scientific">Chitinophaga skermanii</name>
    <dbReference type="NCBI Taxonomy" id="331697"/>
    <lineage>
        <taxon>Bacteria</taxon>
        <taxon>Pseudomonadati</taxon>
        <taxon>Bacteroidota</taxon>
        <taxon>Chitinophagia</taxon>
        <taxon>Chitinophagales</taxon>
        <taxon>Chitinophagaceae</taxon>
        <taxon>Chitinophaga</taxon>
    </lineage>
</organism>
<keyword evidence="6 13" id="KW-0548">Nucleotidyltransferase</keyword>
<sequence>MKFEELDQLLRQFESLNDPVALPGMYIVARLDGRGFTQFTKKNNDFEKPFDPQFKENMLATLQHLMNTGFKVTYGYTQSDELSLLFDLKTGVYGRKIRKYTSLLAAEASAKFSLLCGQIATFDCRIIQFPTKDWVVDYFRWRNEDAARNALNAYCYWTMRKTGMDAQAVTAQLSTFTQAEKNELLFQAGINYNEVPNWQKRGIGAYYHTVTKAGYNPLQQSNTITSRLQLCIEENLPMKDAYNELLQHII</sequence>
<evidence type="ECO:0000256" key="8">
    <source>
        <dbReference type="ARBA" id="ARBA00022741"/>
    </source>
</evidence>
<evidence type="ECO:0000313" key="14">
    <source>
        <dbReference type="Proteomes" id="UP000249547"/>
    </source>
</evidence>
<feature type="domain" description="Thg1 C-terminal" evidence="12">
    <location>
        <begin position="135"/>
        <end position="220"/>
    </location>
</feature>
<dbReference type="AlphaFoldDB" id="A0A327QDC9"/>
<dbReference type="OrthoDB" id="4547336at2"/>
<evidence type="ECO:0000256" key="1">
    <source>
        <dbReference type="ARBA" id="ARBA00001946"/>
    </source>
</evidence>
<name>A0A327QDC9_9BACT</name>
<evidence type="ECO:0000256" key="5">
    <source>
        <dbReference type="ARBA" id="ARBA00022694"/>
    </source>
</evidence>
<evidence type="ECO:0000256" key="7">
    <source>
        <dbReference type="ARBA" id="ARBA00022723"/>
    </source>
</evidence>
<dbReference type="GO" id="GO:0006400">
    <property type="term" value="P:tRNA modification"/>
    <property type="evidence" value="ECO:0007669"/>
    <property type="project" value="InterPro"/>
</dbReference>
<protein>
    <recommendedName>
        <fullName evidence="3">tRNA(His) guanylyltransferase</fullName>
        <ecNumber evidence="3">2.7.7.79</ecNumber>
    </recommendedName>
</protein>
<dbReference type="PANTHER" id="PTHR12729">
    <property type="entry name" value="TRNA(HIS) GUANYLYLTRANSFERASE-RELATED"/>
    <property type="match status" value="1"/>
</dbReference>
<dbReference type="InterPro" id="IPR007537">
    <property type="entry name" value="tRNAHis_GuaTrfase_Thg1"/>
</dbReference>
<keyword evidence="10" id="KW-0342">GTP-binding</keyword>
<dbReference type="EMBL" id="QLLL01000006">
    <property type="protein sequence ID" value="RAJ02311.1"/>
    <property type="molecule type" value="Genomic_DNA"/>
</dbReference>
<dbReference type="Gene3D" id="3.30.70.3000">
    <property type="match status" value="1"/>
</dbReference>
<keyword evidence="14" id="KW-1185">Reference proteome</keyword>
<keyword evidence="5" id="KW-0819">tRNA processing</keyword>
<dbReference type="InterPro" id="IPR024956">
    <property type="entry name" value="tRNAHis_GuaTrfase_cat"/>
</dbReference>
<dbReference type="GO" id="GO:0000287">
    <property type="term" value="F:magnesium ion binding"/>
    <property type="evidence" value="ECO:0007669"/>
    <property type="project" value="InterPro"/>
</dbReference>
<evidence type="ECO:0000259" key="11">
    <source>
        <dbReference type="Pfam" id="PF04446"/>
    </source>
</evidence>
<dbReference type="InterPro" id="IPR025845">
    <property type="entry name" value="Thg1_C_dom"/>
</dbReference>
<dbReference type="GO" id="GO:0005525">
    <property type="term" value="F:GTP binding"/>
    <property type="evidence" value="ECO:0007669"/>
    <property type="project" value="UniProtKB-KW"/>
</dbReference>
<evidence type="ECO:0000256" key="3">
    <source>
        <dbReference type="ARBA" id="ARBA00012511"/>
    </source>
</evidence>
<comment type="cofactor">
    <cofactor evidence="1">
        <name>Mg(2+)</name>
        <dbReference type="ChEBI" id="CHEBI:18420"/>
    </cofactor>
</comment>
<dbReference type="RefSeq" id="WP_111598758.1">
    <property type="nucleotide sequence ID" value="NZ_QLLL01000006.1"/>
</dbReference>
<accession>A0A327QDC9</accession>
<keyword evidence="7" id="KW-0479">Metal-binding</keyword>
<proteinExistence type="inferred from homology"/>
<dbReference type="PANTHER" id="PTHR12729:SF6">
    <property type="entry name" value="TRNA(HIS) GUANYLYLTRANSFERASE-RELATED"/>
    <property type="match status" value="1"/>
</dbReference>
<comment type="caution">
    <text evidence="13">The sequence shown here is derived from an EMBL/GenBank/DDBJ whole genome shotgun (WGS) entry which is preliminary data.</text>
</comment>
<dbReference type="InterPro" id="IPR038469">
    <property type="entry name" value="tRNAHis_GuaTrfase_Thg1_sf"/>
</dbReference>
<keyword evidence="9" id="KW-0460">Magnesium</keyword>
<dbReference type="EC" id="2.7.7.79" evidence="3"/>
<dbReference type="Pfam" id="PF04446">
    <property type="entry name" value="Thg1"/>
    <property type="match status" value="1"/>
</dbReference>
<dbReference type="Proteomes" id="UP000249547">
    <property type="component" value="Unassembled WGS sequence"/>
</dbReference>
<evidence type="ECO:0000256" key="2">
    <source>
        <dbReference type="ARBA" id="ARBA00010113"/>
    </source>
</evidence>
<comment type="similarity">
    <text evidence="2">Belongs to the tRNA(His) guanylyltransferase family.</text>
</comment>